<evidence type="ECO:0000313" key="5">
    <source>
        <dbReference type="Proteomes" id="UP000663832"/>
    </source>
</evidence>
<sequence>MDVQVLNVDLFKKLSLALAIIRNTPSGIKPDVFTRSLSKRLFPRSNRSTQLVCLLNEYLILRQQDVLSRFLSSHSLLSSSISFMDLSIISSDQNDMNKKLTNEYEYGEFAEKVLKLKDKKYRIKIDDIEFLLNVLTKWITTTNINHHHQILPIDACLYTIQIIANHLKTDNDKPYHIVLDLLPIIDKFLDCILNILEHTLDKNVYYLHQMIISLASSNSCVSRILDKICIHLCQYCENTEINDDYDREFTTNISLIDPIDRLFNILHEIIHNRSIFQRRLSQRTVDKLFTFINQVVNLLDGKPNYTHILKLQGQLQAANYKTTEISNKIFRTYTSSSSSDHSQYQQQQQQKHYATKALTAKANNLDYSMSQHSQSQYF</sequence>
<accession>A0A815XAD9</accession>
<dbReference type="OrthoDB" id="10018789at2759"/>
<dbReference type="EMBL" id="CAJNOI010000401">
    <property type="protein sequence ID" value="CAF1268717.1"/>
    <property type="molecule type" value="Genomic_DNA"/>
</dbReference>
<evidence type="ECO:0000313" key="4">
    <source>
        <dbReference type="EMBL" id="CAF1555773.1"/>
    </source>
</evidence>
<comment type="caution">
    <text evidence="3">The sequence shown here is derived from an EMBL/GenBank/DDBJ whole genome shotgun (WGS) entry which is preliminary data.</text>
</comment>
<proteinExistence type="predicted"/>
<dbReference type="Proteomes" id="UP000663877">
    <property type="component" value="Unassembled WGS sequence"/>
</dbReference>
<dbReference type="EMBL" id="CAJNOI010000406">
    <property type="protein sequence ID" value="CAF1270087.1"/>
    <property type="molecule type" value="Genomic_DNA"/>
</dbReference>
<gene>
    <name evidence="1" type="ORF">BJG266_LOCUS30539</name>
    <name evidence="2" type="ORF">BJG266_LOCUS30615</name>
    <name evidence="3" type="ORF">QVE165_LOCUS47410</name>
    <name evidence="4" type="ORF">QVE165_LOCUS47472</name>
</gene>
<protein>
    <submittedName>
        <fullName evidence="3">Uncharacterized protein</fullName>
    </submittedName>
</protein>
<organism evidence="3 5">
    <name type="scientific">Adineta steineri</name>
    <dbReference type="NCBI Taxonomy" id="433720"/>
    <lineage>
        <taxon>Eukaryota</taxon>
        <taxon>Metazoa</taxon>
        <taxon>Spiralia</taxon>
        <taxon>Gnathifera</taxon>
        <taxon>Rotifera</taxon>
        <taxon>Eurotatoria</taxon>
        <taxon>Bdelloidea</taxon>
        <taxon>Adinetida</taxon>
        <taxon>Adinetidae</taxon>
        <taxon>Adineta</taxon>
    </lineage>
</organism>
<dbReference type="EMBL" id="CAJNOM010000750">
    <property type="protein sequence ID" value="CAF1555773.1"/>
    <property type="molecule type" value="Genomic_DNA"/>
</dbReference>
<dbReference type="EMBL" id="CAJNOM010000746">
    <property type="protein sequence ID" value="CAF1555034.1"/>
    <property type="molecule type" value="Genomic_DNA"/>
</dbReference>
<keyword evidence="5" id="KW-1185">Reference proteome</keyword>
<dbReference type="Proteomes" id="UP000663832">
    <property type="component" value="Unassembled WGS sequence"/>
</dbReference>
<reference evidence="3" key="1">
    <citation type="submission" date="2021-02" db="EMBL/GenBank/DDBJ databases">
        <authorList>
            <person name="Nowell W R."/>
        </authorList>
    </citation>
    <scope>NUCLEOTIDE SEQUENCE</scope>
</reference>
<dbReference type="AlphaFoldDB" id="A0A815XAD9"/>
<evidence type="ECO:0000313" key="1">
    <source>
        <dbReference type="EMBL" id="CAF1268717.1"/>
    </source>
</evidence>
<evidence type="ECO:0000313" key="2">
    <source>
        <dbReference type="EMBL" id="CAF1270087.1"/>
    </source>
</evidence>
<evidence type="ECO:0000313" key="3">
    <source>
        <dbReference type="EMBL" id="CAF1555034.1"/>
    </source>
</evidence>
<name>A0A815XAD9_9BILA</name>